<accession>A0A383V049</accession>
<name>A0A383V049_BLUHO</name>
<sequence length="127" mass="14562">MIFKDYALIVATLILCPKVLASSWYSCNGVEFTEDYVSETVEQAVKRYIPQARQHSLADNDAIYMYYPLLTSGQLYHKGLKPEIYFVRIEIATKNFQVVMMKNLDYPPGASVNANPPLCDYIEDHNQ</sequence>
<feature type="chain" id="PRO_5016698716" description="Candidate secreted effector protein" evidence="1">
    <location>
        <begin position="22"/>
        <end position="127"/>
    </location>
</feature>
<evidence type="ECO:0000313" key="3">
    <source>
        <dbReference type="Proteomes" id="UP000275772"/>
    </source>
</evidence>
<evidence type="ECO:0000256" key="1">
    <source>
        <dbReference type="SAM" id="SignalP"/>
    </source>
</evidence>
<evidence type="ECO:0008006" key="4">
    <source>
        <dbReference type="Google" id="ProtNLM"/>
    </source>
</evidence>
<feature type="signal peptide" evidence="1">
    <location>
        <begin position="1"/>
        <end position="21"/>
    </location>
</feature>
<dbReference type="VEuPathDB" id="FungiDB:BLGHR1_16182"/>
<gene>
    <name evidence="2" type="ORF">BLGHR1_16182</name>
</gene>
<dbReference type="EMBL" id="UNSH01000081">
    <property type="protein sequence ID" value="SZF05379.1"/>
    <property type="molecule type" value="Genomic_DNA"/>
</dbReference>
<proteinExistence type="predicted"/>
<evidence type="ECO:0000313" key="2">
    <source>
        <dbReference type="EMBL" id="SZF05379.1"/>
    </source>
</evidence>
<dbReference type="AlphaFoldDB" id="A0A383V049"/>
<dbReference type="Proteomes" id="UP000275772">
    <property type="component" value="Unassembled WGS sequence"/>
</dbReference>
<reference evidence="2 3" key="1">
    <citation type="submission" date="2017-11" db="EMBL/GenBank/DDBJ databases">
        <authorList>
            <person name="Kracher B."/>
        </authorList>
    </citation>
    <scope>NUCLEOTIDE SEQUENCE [LARGE SCALE GENOMIC DNA]</scope>
    <source>
        <strain evidence="2 3">RACE1</strain>
    </source>
</reference>
<organism evidence="2 3">
    <name type="scientific">Blumeria hordei</name>
    <name type="common">Barley powdery mildew</name>
    <name type="synonym">Blumeria graminis f. sp. hordei</name>
    <dbReference type="NCBI Taxonomy" id="2867405"/>
    <lineage>
        <taxon>Eukaryota</taxon>
        <taxon>Fungi</taxon>
        <taxon>Dikarya</taxon>
        <taxon>Ascomycota</taxon>
        <taxon>Pezizomycotina</taxon>
        <taxon>Leotiomycetes</taxon>
        <taxon>Erysiphales</taxon>
        <taxon>Erysiphaceae</taxon>
        <taxon>Blumeria</taxon>
    </lineage>
</organism>
<keyword evidence="1" id="KW-0732">Signal</keyword>
<protein>
    <recommendedName>
        <fullName evidence="4">Candidate secreted effector protein</fullName>
    </recommendedName>
</protein>